<feature type="region of interest" description="Disordered" evidence="4">
    <location>
        <begin position="82"/>
        <end position="117"/>
    </location>
</feature>
<dbReference type="InterPro" id="IPR001849">
    <property type="entry name" value="PH_domain"/>
</dbReference>
<feature type="domain" description="PH" evidence="5">
    <location>
        <begin position="1"/>
        <end position="48"/>
    </location>
</feature>
<dbReference type="SUPFAM" id="SSF144000">
    <property type="entry name" value="Oxysterol-binding protein-like"/>
    <property type="match status" value="1"/>
</dbReference>
<name>A0ABR2WIG0_9FUNG</name>
<accession>A0ABR2WIG0</accession>
<dbReference type="Gene3D" id="2.40.160.120">
    <property type="match status" value="1"/>
</dbReference>
<proteinExistence type="inferred from homology"/>
<keyword evidence="7" id="KW-1185">Reference proteome</keyword>
<evidence type="ECO:0000256" key="3">
    <source>
        <dbReference type="RuleBase" id="RU003844"/>
    </source>
</evidence>
<dbReference type="EMBL" id="JASJQH010001465">
    <property type="protein sequence ID" value="KAK9761276.1"/>
    <property type="molecule type" value="Genomic_DNA"/>
</dbReference>
<evidence type="ECO:0000259" key="5">
    <source>
        <dbReference type="PROSITE" id="PS50003"/>
    </source>
</evidence>
<sequence>MRAARLSIDPKDKTRFEVFGPGSVKYHLRADHPMEVKRWVLALTQSKQWLEEMEKSTGLHVKEPSVRRQSIDSSIIVENMSDELGTSRRGSRQDKALFYGSRRDSIQSQSSDEETNVPYQDTYQTTLNSTLSQIAVHKELLDGIFSPTYENKEVARAMHTSMSSLQQLMSTSLKMAQEREEFWQRKYIQEVDRQNFWAENFKTLAEENHQLEEIFQGGKPPIADEQSVGIAGSVIPKLEIQPAIEEEDDDDEFYDAVDENMSTLELTRRGTSHEESDGTEQSDKGIASSYKGYPPELRTTLPLDSNAARPEISLWSILKQSIGKDLTKIALPVYFNEPTSMLQRMCEDMEYSDLIDIGASQPDSMERILWVAAFAMSNYSSTEGRIGKPFNPLLGETFEYVRPDKSYRYISEQVSHHPPISACYCESPNYNFYAEVDVKTRFWGKSFELYPAGVTHLQLKVPNSYLREGEKAEPNPNDPNTFLEHYSWKKVNTRVNNLIIGSIYLDHYGDMVITNHRTGETCTLTFKQRGWISSDVNVIEGLVKDKNGNSVWEIYGKWSERLVARKYTGSKNSKPLKEAEVGNEPASSTNATQSAGSHDKPILLWKREKPKGPTPFNFTQFAMTLNDTPDSLIPYLPPTDSRLRPDQKAMEHGQFDLANEEKFRLEEKQRAKRKAREADPNYKWHARWFKREVDPDTNETVWRFNHEYWEERNRCGTEKIEGKGTGQWSNIDDIY</sequence>
<feature type="region of interest" description="Disordered" evidence="4">
    <location>
        <begin position="573"/>
        <end position="600"/>
    </location>
</feature>
<evidence type="ECO:0000256" key="1">
    <source>
        <dbReference type="ARBA" id="ARBA00008842"/>
    </source>
</evidence>
<dbReference type="PANTHER" id="PTHR10972:SF205">
    <property type="entry name" value="OXYSTEROL-BINDING PROTEIN 1"/>
    <property type="match status" value="1"/>
</dbReference>
<dbReference type="PROSITE" id="PS50003">
    <property type="entry name" value="PH_DOMAIN"/>
    <property type="match status" value="1"/>
</dbReference>
<organism evidence="6 7">
    <name type="scientific">Basidiobolus ranarum</name>
    <dbReference type="NCBI Taxonomy" id="34480"/>
    <lineage>
        <taxon>Eukaryota</taxon>
        <taxon>Fungi</taxon>
        <taxon>Fungi incertae sedis</taxon>
        <taxon>Zoopagomycota</taxon>
        <taxon>Entomophthoromycotina</taxon>
        <taxon>Basidiobolomycetes</taxon>
        <taxon>Basidiobolales</taxon>
        <taxon>Basidiobolaceae</taxon>
        <taxon>Basidiobolus</taxon>
    </lineage>
</organism>
<dbReference type="InterPro" id="IPR000648">
    <property type="entry name" value="Oxysterol-bd"/>
</dbReference>
<dbReference type="PANTHER" id="PTHR10972">
    <property type="entry name" value="OXYSTEROL-BINDING PROTEIN-RELATED"/>
    <property type="match status" value="1"/>
</dbReference>
<keyword evidence="2" id="KW-0597">Phosphoprotein</keyword>
<dbReference type="Gene3D" id="3.30.70.3490">
    <property type="match status" value="1"/>
</dbReference>
<evidence type="ECO:0000256" key="4">
    <source>
        <dbReference type="SAM" id="MobiDB-lite"/>
    </source>
</evidence>
<feature type="region of interest" description="Disordered" evidence="4">
    <location>
        <begin position="266"/>
        <end position="293"/>
    </location>
</feature>
<comment type="similarity">
    <text evidence="1 3">Belongs to the OSBP family.</text>
</comment>
<evidence type="ECO:0000256" key="2">
    <source>
        <dbReference type="ARBA" id="ARBA00022553"/>
    </source>
</evidence>
<evidence type="ECO:0000313" key="6">
    <source>
        <dbReference type="EMBL" id="KAK9761276.1"/>
    </source>
</evidence>
<comment type="caution">
    <text evidence="6">The sequence shown here is derived from an EMBL/GenBank/DDBJ whole genome shotgun (WGS) entry which is preliminary data.</text>
</comment>
<feature type="compositionally biased region" description="Basic and acidic residues" evidence="4">
    <location>
        <begin position="266"/>
        <end position="276"/>
    </location>
</feature>
<dbReference type="Proteomes" id="UP001479436">
    <property type="component" value="Unassembled WGS sequence"/>
</dbReference>
<feature type="compositionally biased region" description="Polar residues" evidence="4">
    <location>
        <begin position="585"/>
        <end position="596"/>
    </location>
</feature>
<dbReference type="PROSITE" id="PS01013">
    <property type="entry name" value="OSBP"/>
    <property type="match status" value="1"/>
</dbReference>
<feature type="compositionally biased region" description="Basic and acidic residues" evidence="4">
    <location>
        <begin position="91"/>
        <end position="105"/>
    </location>
</feature>
<reference evidence="6 7" key="1">
    <citation type="submission" date="2023-04" db="EMBL/GenBank/DDBJ databases">
        <title>Genome of Basidiobolus ranarum AG-B5.</title>
        <authorList>
            <person name="Stajich J.E."/>
            <person name="Carter-House D."/>
            <person name="Gryganskyi A."/>
        </authorList>
    </citation>
    <scope>NUCLEOTIDE SEQUENCE [LARGE SCALE GENOMIC DNA]</scope>
    <source>
        <strain evidence="6 7">AG-B5</strain>
    </source>
</reference>
<protein>
    <recommendedName>
        <fullName evidence="5">PH domain-containing protein</fullName>
    </recommendedName>
</protein>
<dbReference type="InterPro" id="IPR037239">
    <property type="entry name" value="OSBP_sf"/>
</dbReference>
<dbReference type="InterPro" id="IPR018494">
    <property type="entry name" value="Oxysterol-bd_CS"/>
</dbReference>
<gene>
    <name evidence="6" type="ORF">K7432_013943</name>
</gene>
<evidence type="ECO:0000313" key="7">
    <source>
        <dbReference type="Proteomes" id="UP001479436"/>
    </source>
</evidence>
<dbReference type="Pfam" id="PF01237">
    <property type="entry name" value="Oxysterol_BP"/>
    <property type="match status" value="1"/>
</dbReference>